<proteinExistence type="predicted"/>
<dbReference type="Proteomes" id="UP001148838">
    <property type="component" value="Unassembled WGS sequence"/>
</dbReference>
<feature type="compositionally biased region" description="Basic and acidic residues" evidence="1">
    <location>
        <begin position="203"/>
        <end position="213"/>
    </location>
</feature>
<evidence type="ECO:0000313" key="2">
    <source>
        <dbReference type="EMBL" id="KAJ4449564.1"/>
    </source>
</evidence>
<sequence length="213" mass="24987">MAGLCEGGNELPGSLKASVDQFRIDSPSDNNSRRWYRHFEKTGCICKRKSSGYPRVSNARVENVGADFVRSPQKSLRQARRGLGMSRMTIWRVLRKRPYRLQLLQFLKPTDLVARTNFFMEMQHVLQNYDYQFIRFVFSDEFQNDFFSIKTQKGNKQTKRRKNTAEVFIRNSFTCEHKLSRNQPKSSEEDLGTEPCGNMSLIPRERHGERYSL</sequence>
<gene>
    <name evidence="2" type="ORF">ANN_00966</name>
</gene>
<dbReference type="PANTHER" id="PTHR47326:SF1">
    <property type="entry name" value="HTH PSQ-TYPE DOMAIN-CONTAINING PROTEIN"/>
    <property type="match status" value="1"/>
</dbReference>
<evidence type="ECO:0000256" key="1">
    <source>
        <dbReference type="SAM" id="MobiDB-lite"/>
    </source>
</evidence>
<dbReference type="EMBL" id="JAJSOF020000003">
    <property type="protein sequence ID" value="KAJ4449564.1"/>
    <property type="molecule type" value="Genomic_DNA"/>
</dbReference>
<evidence type="ECO:0000313" key="3">
    <source>
        <dbReference type="Proteomes" id="UP001148838"/>
    </source>
</evidence>
<name>A0ABQ8TSC8_PERAM</name>
<feature type="region of interest" description="Disordered" evidence="1">
    <location>
        <begin position="179"/>
        <end position="213"/>
    </location>
</feature>
<comment type="caution">
    <text evidence="2">The sequence shown here is derived from an EMBL/GenBank/DDBJ whole genome shotgun (WGS) entry which is preliminary data.</text>
</comment>
<protein>
    <submittedName>
        <fullName evidence="2">Uncharacterized protein</fullName>
    </submittedName>
</protein>
<organism evidence="2 3">
    <name type="scientific">Periplaneta americana</name>
    <name type="common">American cockroach</name>
    <name type="synonym">Blatta americana</name>
    <dbReference type="NCBI Taxonomy" id="6978"/>
    <lineage>
        <taxon>Eukaryota</taxon>
        <taxon>Metazoa</taxon>
        <taxon>Ecdysozoa</taxon>
        <taxon>Arthropoda</taxon>
        <taxon>Hexapoda</taxon>
        <taxon>Insecta</taxon>
        <taxon>Pterygota</taxon>
        <taxon>Neoptera</taxon>
        <taxon>Polyneoptera</taxon>
        <taxon>Dictyoptera</taxon>
        <taxon>Blattodea</taxon>
        <taxon>Blattoidea</taxon>
        <taxon>Blattidae</taxon>
        <taxon>Blattinae</taxon>
        <taxon>Periplaneta</taxon>
    </lineage>
</organism>
<accession>A0ABQ8TSC8</accession>
<dbReference type="PANTHER" id="PTHR47326">
    <property type="entry name" value="TRANSPOSABLE ELEMENT TC3 TRANSPOSASE-LIKE PROTEIN"/>
    <property type="match status" value="1"/>
</dbReference>
<reference evidence="2 3" key="1">
    <citation type="journal article" date="2022" name="Allergy">
        <title>Genome assembly and annotation of Periplaneta americana reveal a comprehensive cockroach allergen profile.</title>
        <authorList>
            <person name="Wang L."/>
            <person name="Xiong Q."/>
            <person name="Saelim N."/>
            <person name="Wang L."/>
            <person name="Nong W."/>
            <person name="Wan A.T."/>
            <person name="Shi M."/>
            <person name="Liu X."/>
            <person name="Cao Q."/>
            <person name="Hui J.H.L."/>
            <person name="Sookrung N."/>
            <person name="Leung T.F."/>
            <person name="Tungtrongchitr A."/>
            <person name="Tsui S.K.W."/>
        </authorList>
    </citation>
    <scope>NUCLEOTIDE SEQUENCE [LARGE SCALE GENOMIC DNA]</scope>
    <source>
        <strain evidence="2">PWHHKU_190912</strain>
    </source>
</reference>
<keyword evidence="3" id="KW-1185">Reference proteome</keyword>